<comment type="caution">
    <text evidence="2">The sequence shown here is derived from an EMBL/GenBank/DDBJ whole genome shotgun (WGS) entry which is preliminary data.</text>
</comment>
<protein>
    <submittedName>
        <fullName evidence="2">ASCH domain-containing protein</fullName>
    </submittedName>
</protein>
<reference evidence="2" key="1">
    <citation type="submission" date="2024-02" db="EMBL/GenBank/DDBJ databases">
        <authorList>
            <consortium name="Clinical and Environmental Microbiology Branch: Whole genome sequencing antimicrobial resistance pathogens in the healthcare setting"/>
        </authorList>
    </citation>
    <scope>NUCLEOTIDE SEQUENCE</scope>
    <source>
        <strain evidence="2">2021GO-0154</strain>
    </source>
</reference>
<dbReference type="InterPro" id="IPR015947">
    <property type="entry name" value="PUA-like_sf"/>
</dbReference>
<evidence type="ECO:0000259" key="1">
    <source>
        <dbReference type="Pfam" id="PF04266"/>
    </source>
</evidence>
<dbReference type="InterPro" id="IPR007374">
    <property type="entry name" value="ASCH_domain"/>
</dbReference>
<organism evidence="2">
    <name type="scientific">Providencia stuartii</name>
    <dbReference type="NCBI Taxonomy" id="588"/>
    <lineage>
        <taxon>Bacteria</taxon>
        <taxon>Pseudomonadati</taxon>
        <taxon>Pseudomonadota</taxon>
        <taxon>Gammaproteobacteria</taxon>
        <taxon>Enterobacterales</taxon>
        <taxon>Morganellaceae</taxon>
        <taxon>Providencia</taxon>
    </lineage>
</organism>
<dbReference type="AlphaFoldDB" id="A0AAI9DB45"/>
<dbReference type="EMBL" id="ABMABF030000005">
    <property type="protein sequence ID" value="EMJ5133982.1"/>
    <property type="molecule type" value="Genomic_DNA"/>
</dbReference>
<gene>
    <name evidence="2" type="ORF">RG298_001692</name>
</gene>
<dbReference type="SUPFAM" id="SSF88697">
    <property type="entry name" value="PUA domain-like"/>
    <property type="match status" value="1"/>
</dbReference>
<dbReference type="Pfam" id="PF04266">
    <property type="entry name" value="ASCH"/>
    <property type="match status" value="1"/>
</dbReference>
<proteinExistence type="predicted"/>
<evidence type="ECO:0000313" key="2">
    <source>
        <dbReference type="EMBL" id="EMJ5133982.1"/>
    </source>
</evidence>
<sequence length="130" mass="14713">MKAISIRQPWAWLIVNGHKDIENRSWRTKYRGEVLIHASQGVKTIEYVRASTLANRLGITLPEIDDFDTGGIVGMATIIDCVEQSESPWFFGEKGFVLADARPLEFIQMKGKLSFFETGIEPEVIKLDVE</sequence>
<dbReference type="Gene3D" id="2.30.130.30">
    <property type="entry name" value="Hypothetical protein"/>
    <property type="match status" value="1"/>
</dbReference>
<dbReference type="CDD" id="cd06554">
    <property type="entry name" value="ASCH_ASC-1_like"/>
    <property type="match status" value="1"/>
</dbReference>
<name>A0AAI9DB45_PROST</name>
<accession>A0AAI9DB45</accession>
<feature type="domain" description="ASCH" evidence="1">
    <location>
        <begin position="4"/>
        <end position="81"/>
    </location>
</feature>